<accession>A0A923IYZ1</accession>
<dbReference type="EC" id="1.1.1.133" evidence="2"/>
<dbReference type="InterPro" id="IPR036291">
    <property type="entry name" value="NAD(P)-bd_dom_sf"/>
</dbReference>
<evidence type="ECO:0000313" key="5">
    <source>
        <dbReference type="Proteomes" id="UP000563151"/>
    </source>
</evidence>
<protein>
    <recommendedName>
        <fullName evidence="2">dTDP-4-dehydrorhamnose reductase</fullName>
        <ecNumber evidence="2">1.1.1.133</ecNumber>
    </recommendedName>
</protein>
<comment type="similarity">
    <text evidence="1 2">Belongs to the dTDP-4-dehydrorhamnose reductase family.</text>
</comment>
<keyword evidence="5" id="KW-1185">Reference proteome</keyword>
<comment type="function">
    <text evidence="2">Catalyzes the reduction of dTDP-6-deoxy-L-lyxo-4-hexulose to yield dTDP-L-rhamnose.</text>
</comment>
<sequence length="292" mass="32867">MKILITGASGQLGKSILKCLRSGCSSLGNIDSNYKDAHIVTPSSKELDVTNYASVMKYIEELSPQFIINLAAYTLVDNCEKENMKAFAVNSLGARNLAIAAEKVNAKIIYISTDYVFSGEGEKPYTEMDLPCPQNIYGKSKLLGEKYVMNFSSRYFIVRTSWLYSNYGKNFVSTIIDIAKDRGKLEVVKDQLGSPTSCDELVYHILKILNTEEYGIYHCTGRGQCSWYDFATSILDFAHISCKITPITSDKIKRLAKRPTFSVLHSVMLPCTIGNHMTHWQEALFNFMKNFK</sequence>
<dbReference type="Gene3D" id="3.40.50.720">
    <property type="entry name" value="NAD(P)-binding Rossmann-like Domain"/>
    <property type="match status" value="1"/>
</dbReference>
<keyword evidence="2" id="KW-0521">NADP</keyword>
<dbReference type="InterPro" id="IPR029903">
    <property type="entry name" value="RmlD-like-bd"/>
</dbReference>
<evidence type="ECO:0000313" key="4">
    <source>
        <dbReference type="EMBL" id="MBC2396417.1"/>
    </source>
</evidence>
<dbReference type="GO" id="GO:0008831">
    <property type="term" value="F:dTDP-4-dehydrorhamnose reductase activity"/>
    <property type="evidence" value="ECO:0007669"/>
    <property type="project" value="UniProtKB-EC"/>
</dbReference>
<comment type="caution">
    <text evidence="4">The sequence shown here is derived from an EMBL/GenBank/DDBJ whole genome shotgun (WGS) entry which is preliminary data.</text>
</comment>
<dbReference type="InterPro" id="IPR005913">
    <property type="entry name" value="dTDP_dehydrorham_reduct"/>
</dbReference>
<proteinExistence type="inferred from homology"/>
<dbReference type="GO" id="GO:0019305">
    <property type="term" value="P:dTDP-rhamnose biosynthetic process"/>
    <property type="evidence" value="ECO:0007669"/>
    <property type="project" value="TreeGrafter"/>
</dbReference>
<dbReference type="GO" id="GO:0005829">
    <property type="term" value="C:cytosol"/>
    <property type="evidence" value="ECO:0007669"/>
    <property type="project" value="TreeGrafter"/>
</dbReference>
<reference evidence="4 5" key="1">
    <citation type="submission" date="2020-04" db="EMBL/GenBank/DDBJ databases">
        <title>Genomic insights into acetone-butanol-ethanol (ABE) fermentation by sequencing solventogenic clostridia strains.</title>
        <authorList>
            <person name="Brown S."/>
        </authorList>
    </citation>
    <scope>NUCLEOTIDE SEQUENCE [LARGE SCALE GENOMIC DNA]</scope>
    <source>
        <strain evidence="4 5">DJ011</strain>
    </source>
</reference>
<dbReference type="NCBIfam" id="TIGR01214">
    <property type="entry name" value="rmlD"/>
    <property type="match status" value="1"/>
</dbReference>
<dbReference type="Gene3D" id="3.90.25.10">
    <property type="entry name" value="UDP-galactose 4-epimerase, domain 1"/>
    <property type="match status" value="1"/>
</dbReference>
<organism evidence="4 5">
    <name type="scientific">Clostridium tetanomorphum</name>
    <dbReference type="NCBI Taxonomy" id="1553"/>
    <lineage>
        <taxon>Bacteria</taxon>
        <taxon>Bacillati</taxon>
        <taxon>Bacillota</taxon>
        <taxon>Clostridia</taxon>
        <taxon>Eubacteriales</taxon>
        <taxon>Clostridiaceae</taxon>
        <taxon>Clostridium</taxon>
    </lineage>
</organism>
<evidence type="ECO:0000259" key="3">
    <source>
        <dbReference type="Pfam" id="PF04321"/>
    </source>
</evidence>
<feature type="domain" description="RmlD-like substrate binding" evidence="3">
    <location>
        <begin position="1"/>
        <end position="291"/>
    </location>
</feature>
<name>A0A923IYZ1_CLOTT</name>
<dbReference type="AlphaFoldDB" id="A0A923IYZ1"/>
<dbReference type="SUPFAM" id="SSF51735">
    <property type="entry name" value="NAD(P)-binding Rossmann-fold domains"/>
    <property type="match status" value="1"/>
</dbReference>
<dbReference type="Pfam" id="PF04321">
    <property type="entry name" value="RmlD_sub_bind"/>
    <property type="match status" value="1"/>
</dbReference>
<dbReference type="PANTHER" id="PTHR10491">
    <property type="entry name" value="DTDP-4-DEHYDRORHAMNOSE REDUCTASE"/>
    <property type="match status" value="1"/>
</dbReference>
<evidence type="ECO:0000256" key="1">
    <source>
        <dbReference type="ARBA" id="ARBA00010944"/>
    </source>
</evidence>
<comment type="pathway">
    <text evidence="2">Carbohydrate biosynthesis; dTDP-L-rhamnose biosynthesis.</text>
</comment>
<keyword evidence="2 4" id="KW-0560">Oxidoreductase</keyword>
<dbReference type="CDD" id="cd05254">
    <property type="entry name" value="dTDP_HR_like_SDR_e"/>
    <property type="match status" value="1"/>
</dbReference>
<dbReference type="PANTHER" id="PTHR10491:SF4">
    <property type="entry name" value="METHIONINE ADENOSYLTRANSFERASE 2 SUBUNIT BETA"/>
    <property type="match status" value="1"/>
</dbReference>
<evidence type="ECO:0000256" key="2">
    <source>
        <dbReference type="RuleBase" id="RU364082"/>
    </source>
</evidence>
<gene>
    <name evidence="4" type="primary">rfbD</name>
    <name evidence="4" type="ORF">HGG79_01310</name>
</gene>
<dbReference type="EMBL" id="JAAZWO010000001">
    <property type="protein sequence ID" value="MBC2396417.1"/>
    <property type="molecule type" value="Genomic_DNA"/>
</dbReference>
<dbReference type="Proteomes" id="UP000563151">
    <property type="component" value="Unassembled WGS sequence"/>
</dbReference>